<evidence type="ECO:0000313" key="5">
    <source>
        <dbReference type="Proteomes" id="UP000245207"/>
    </source>
</evidence>
<feature type="domain" description="Transposase-associated" evidence="3">
    <location>
        <begin position="78"/>
        <end position="111"/>
    </location>
</feature>
<dbReference type="AlphaFoldDB" id="A0A2U1NLG4"/>
<evidence type="ECO:0000256" key="1">
    <source>
        <dbReference type="SAM" id="MobiDB-lite"/>
    </source>
</evidence>
<name>A0A2U1NLG4_ARTAN</name>
<accession>A0A2U1NLG4</accession>
<dbReference type="InterPro" id="IPR029480">
    <property type="entry name" value="Transpos_assoc"/>
</dbReference>
<keyword evidence="2" id="KW-0812">Transmembrane</keyword>
<dbReference type="EMBL" id="PKPP01002586">
    <property type="protein sequence ID" value="PWA74326.1"/>
    <property type="molecule type" value="Genomic_DNA"/>
</dbReference>
<feature type="compositionally biased region" description="Acidic residues" evidence="1">
    <location>
        <begin position="154"/>
        <end position="163"/>
    </location>
</feature>
<comment type="caution">
    <text evidence="4">The sequence shown here is derived from an EMBL/GenBank/DDBJ whole genome shotgun (WGS) entry which is preliminary data.</text>
</comment>
<evidence type="ECO:0000313" key="4">
    <source>
        <dbReference type="EMBL" id="PWA74326.1"/>
    </source>
</evidence>
<dbReference type="OrthoDB" id="1932595at2759"/>
<feature type="region of interest" description="Disordered" evidence="1">
    <location>
        <begin position="148"/>
        <end position="177"/>
    </location>
</feature>
<evidence type="ECO:0000256" key="2">
    <source>
        <dbReference type="SAM" id="Phobius"/>
    </source>
</evidence>
<keyword evidence="5" id="KW-1185">Reference proteome</keyword>
<sequence>MPLKELDTKRLASYLLGEKLRVKCCLSSYLYFGNRFLMGVGVAGASWTLMYLLLEVLSSVSNTVRNSNNKPHERGSLRCCNDELLEVDEVHEHLLRYGFLPGYTTWTLHGELATPPTSPSTSVHETSFVEDDMIGLVRDAFGLSSFPSNHENTEEAGLDGEVDESAKTSDHNVEDIPPYKKLLEQRDKELYPGCKFSSLSFTLRLYHIMVLPP</sequence>
<gene>
    <name evidence="4" type="ORF">CTI12_AA252980</name>
</gene>
<keyword evidence="2" id="KW-0472">Membrane</keyword>
<keyword evidence="2" id="KW-1133">Transmembrane helix</keyword>
<reference evidence="4 5" key="1">
    <citation type="journal article" date="2018" name="Mol. Plant">
        <title>The genome of Artemisia annua provides insight into the evolution of Asteraceae family and artemisinin biosynthesis.</title>
        <authorList>
            <person name="Shen Q."/>
            <person name="Zhang L."/>
            <person name="Liao Z."/>
            <person name="Wang S."/>
            <person name="Yan T."/>
            <person name="Shi P."/>
            <person name="Liu M."/>
            <person name="Fu X."/>
            <person name="Pan Q."/>
            <person name="Wang Y."/>
            <person name="Lv Z."/>
            <person name="Lu X."/>
            <person name="Zhang F."/>
            <person name="Jiang W."/>
            <person name="Ma Y."/>
            <person name="Chen M."/>
            <person name="Hao X."/>
            <person name="Li L."/>
            <person name="Tang Y."/>
            <person name="Lv G."/>
            <person name="Zhou Y."/>
            <person name="Sun X."/>
            <person name="Brodelius P.E."/>
            <person name="Rose J.K.C."/>
            <person name="Tang K."/>
        </authorList>
    </citation>
    <scope>NUCLEOTIDE SEQUENCE [LARGE SCALE GENOMIC DNA]</scope>
    <source>
        <strain evidence="5">cv. Huhao1</strain>
        <tissue evidence="4">Leaf</tissue>
    </source>
</reference>
<feature type="transmembrane region" description="Helical" evidence="2">
    <location>
        <begin position="36"/>
        <end position="57"/>
    </location>
</feature>
<feature type="compositionally biased region" description="Basic and acidic residues" evidence="1">
    <location>
        <begin position="164"/>
        <end position="177"/>
    </location>
</feature>
<proteinExistence type="predicted"/>
<protein>
    <recommendedName>
        <fullName evidence="3">Transposase-associated domain-containing protein</fullName>
    </recommendedName>
</protein>
<dbReference type="Pfam" id="PF13963">
    <property type="entry name" value="Transpos_assoc"/>
    <property type="match status" value="1"/>
</dbReference>
<evidence type="ECO:0000259" key="3">
    <source>
        <dbReference type="Pfam" id="PF13963"/>
    </source>
</evidence>
<dbReference type="Proteomes" id="UP000245207">
    <property type="component" value="Unassembled WGS sequence"/>
</dbReference>
<organism evidence="4 5">
    <name type="scientific">Artemisia annua</name>
    <name type="common">Sweet wormwood</name>
    <dbReference type="NCBI Taxonomy" id="35608"/>
    <lineage>
        <taxon>Eukaryota</taxon>
        <taxon>Viridiplantae</taxon>
        <taxon>Streptophyta</taxon>
        <taxon>Embryophyta</taxon>
        <taxon>Tracheophyta</taxon>
        <taxon>Spermatophyta</taxon>
        <taxon>Magnoliopsida</taxon>
        <taxon>eudicotyledons</taxon>
        <taxon>Gunneridae</taxon>
        <taxon>Pentapetalae</taxon>
        <taxon>asterids</taxon>
        <taxon>campanulids</taxon>
        <taxon>Asterales</taxon>
        <taxon>Asteraceae</taxon>
        <taxon>Asteroideae</taxon>
        <taxon>Anthemideae</taxon>
        <taxon>Artemisiinae</taxon>
        <taxon>Artemisia</taxon>
    </lineage>
</organism>